<keyword evidence="1" id="KW-0812">Transmembrane</keyword>
<evidence type="ECO:0000256" key="1">
    <source>
        <dbReference type="SAM" id="Phobius"/>
    </source>
</evidence>
<dbReference type="AlphaFoldDB" id="A0A8T1Q7V9"/>
<sequence length="166" mass="19148">MMVWNVRGIGTLKKCLRNLVRKYSISMLAISEPFIEESMFHFTKFLDFPNYCSDEAMRGKVWVMWNGHDDFEVVSMLDQMITGWVVLNGIKVFVTFVYAKCSFYKRRGLWTDLVALQVGLNPWLIVGDFNIIQEDGEQIGGQPRPLAAMEEFNNCLNNCGVVDLKF</sequence>
<evidence type="ECO:0008006" key="4">
    <source>
        <dbReference type="Google" id="ProtNLM"/>
    </source>
</evidence>
<gene>
    <name evidence="2" type="ORF">CIPAW_06G048500</name>
</gene>
<dbReference type="EMBL" id="CM031814">
    <property type="protein sequence ID" value="KAG6650510.1"/>
    <property type="molecule type" value="Genomic_DNA"/>
</dbReference>
<organism evidence="2 3">
    <name type="scientific">Carya illinoinensis</name>
    <name type="common">Pecan</name>
    <dbReference type="NCBI Taxonomy" id="32201"/>
    <lineage>
        <taxon>Eukaryota</taxon>
        <taxon>Viridiplantae</taxon>
        <taxon>Streptophyta</taxon>
        <taxon>Embryophyta</taxon>
        <taxon>Tracheophyta</taxon>
        <taxon>Spermatophyta</taxon>
        <taxon>Magnoliopsida</taxon>
        <taxon>eudicotyledons</taxon>
        <taxon>Gunneridae</taxon>
        <taxon>Pentapetalae</taxon>
        <taxon>rosids</taxon>
        <taxon>fabids</taxon>
        <taxon>Fagales</taxon>
        <taxon>Juglandaceae</taxon>
        <taxon>Carya</taxon>
    </lineage>
</organism>
<keyword evidence="1" id="KW-0472">Membrane</keyword>
<evidence type="ECO:0000313" key="3">
    <source>
        <dbReference type="Proteomes" id="UP000811609"/>
    </source>
</evidence>
<comment type="caution">
    <text evidence="2">The sequence shown here is derived from an EMBL/GenBank/DDBJ whole genome shotgun (WGS) entry which is preliminary data.</text>
</comment>
<evidence type="ECO:0000313" key="2">
    <source>
        <dbReference type="EMBL" id="KAG6650510.1"/>
    </source>
</evidence>
<reference evidence="2" key="1">
    <citation type="submission" date="2020-12" db="EMBL/GenBank/DDBJ databases">
        <title>WGS assembly of Carya illinoinensis cv. Pawnee.</title>
        <authorList>
            <person name="Platts A."/>
            <person name="Shu S."/>
            <person name="Wright S."/>
            <person name="Barry K."/>
            <person name="Edger P."/>
            <person name="Pires J.C."/>
            <person name="Schmutz J."/>
        </authorList>
    </citation>
    <scope>NUCLEOTIDE SEQUENCE</scope>
    <source>
        <tissue evidence="2">Leaf</tissue>
    </source>
</reference>
<feature type="transmembrane region" description="Helical" evidence="1">
    <location>
        <begin position="81"/>
        <end position="99"/>
    </location>
</feature>
<dbReference type="Proteomes" id="UP000811609">
    <property type="component" value="Chromosome 6"/>
</dbReference>
<protein>
    <recommendedName>
        <fullName evidence="4">Exo_endo_phos domain-containing protein</fullName>
    </recommendedName>
</protein>
<name>A0A8T1Q7V9_CARIL</name>
<keyword evidence="1" id="KW-1133">Transmembrane helix</keyword>
<accession>A0A8T1Q7V9</accession>
<keyword evidence="3" id="KW-1185">Reference proteome</keyword>
<proteinExistence type="predicted"/>